<evidence type="ECO:0000313" key="3">
    <source>
        <dbReference type="Proteomes" id="UP001283361"/>
    </source>
</evidence>
<keyword evidence="3" id="KW-1185">Reference proteome</keyword>
<feature type="domain" description="Fibrinogen C-terminal" evidence="1">
    <location>
        <begin position="1"/>
        <end position="168"/>
    </location>
</feature>
<dbReference type="AlphaFoldDB" id="A0AAE1A7M8"/>
<evidence type="ECO:0000259" key="1">
    <source>
        <dbReference type="PROSITE" id="PS51406"/>
    </source>
</evidence>
<dbReference type="SMART" id="SM00186">
    <property type="entry name" value="FBG"/>
    <property type="match status" value="1"/>
</dbReference>
<comment type="caution">
    <text evidence="2">The sequence shown here is derived from an EMBL/GenBank/DDBJ whole genome shotgun (WGS) entry which is preliminary data.</text>
</comment>
<name>A0AAE1A7M8_9GAST</name>
<dbReference type="InterPro" id="IPR036056">
    <property type="entry name" value="Fibrinogen-like_C"/>
</dbReference>
<protein>
    <recommendedName>
        <fullName evidence="1">Fibrinogen C-terminal domain-containing protein</fullName>
    </recommendedName>
</protein>
<dbReference type="PROSITE" id="PS51406">
    <property type="entry name" value="FIBRINOGEN_C_2"/>
    <property type="match status" value="1"/>
</dbReference>
<dbReference type="InterPro" id="IPR002181">
    <property type="entry name" value="Fibrinogen_a/b/g_C_dom"/>
</dbReference>
<gene>
    <name evidence="2" type="ORF">RRG08_037766</name>
</gene>
<dbReference type="InterPro" id="IPR050373">
    <property type="entry name" value="Fibrinogen_C-term_domain"/>
</dbReference>
<dbReference type="Gene3D" id="3.90.215.10">
    <property type="entry name" value="Gamma Fibrinogen, chain A, domain 1"/>
    <property type="match status" value="1"/>
</dbReference>
<accession>A0AAE1A7M8</accession>
<proteinExistence type="predicted"/>
<dbReference type="Proteomes" id="UP001283361">
    <property type="component" value="Unassembled WGS sequence"/>
</dbReference>
<dbReference type="EMBL" id="JAWDGP010002489">
    <property type="protein sequence ID" value="KAK3782769.1"/>
    <property type="molecule type" value="Genomic_DNA"/>
</dbReference>
<dbReference type="PANTHER" id="PTHR19143">
    <property type="entry name" value="FIBRINOGEN/TENASCIN/ANGIOPOEITIN"/>
    <property type="match status" value="1"/>
</dbReference>
<organism evidence="2 3">
    <name type="scientific">Elysia crispata</name>
    <name type="common">lettuce slug</name>
    <dbReference type="NCBI Taxonomy" id="231223"/>
    <lineage>
        <taxon>Eukaryota</taxon>
        <taxon>Metazoa</taxon>
        <taxon>Spiralia</taxon>
        <taxon>Lophotrochozoa</taxon>
        <taxon>Mollusca</taxon>
        <taxon>Gastropoda</taxon>
        <taxon>Heterobranchia</taxon>
        <taxon>Euthyneura</taxon>
        <taxon>Panpulmonata</taxon>
        <taxon>Sacoglossa</taxon>
        <taxon>Placobranchoidea</taxon>
        <taxon>Plakobranchidae</taxon>
        <taxon>Elysia</taxon>
    </lineage>
</organism>
<dbReference type="InterPro" id="IPR014716">
    <property type="entry name" value="Fibrinogen_a/b/g_C_1"/>
</dbReference>
<dbReference type="SUPFAM" id="SSF56496">
    <property type="entry name" value="Fibrinogen C-terminal domain-like"/>
    <property type="match status" value="1"/>
</dbReference>
<reference evidence="2" key="1">
    <citation type="journal article" date="2023" name="G3 (Bethesda)">
        <title>A reference genome for the long-term kleptoplast-retaining sea slug Elysia crispata morphotype clarki.</title>
        <authorList>
            <person name="Eastman K.E."/>
            <person name="Pendleton A.L."/>
            <person name="Shaikh M.A."/>
            <person name="Suttiyut T."/>
            <person name="Ogas R."/>
            <person name="Tomko P."/>
            <person name="Gavelis G."/>
            <person name="Widhalm J.R."/>
            <person name="Wisecaver J.H."/>
        </authorList>
    </citation>
    <scope>NUCLEOTIDE SEQUENCE</scope>
    <source>
        <strain evidence="2">ECLA1</strain>
    </source>
</reference>
<evidence type="ECO:0000313" key="2">
    <source>
        <dbReference type="EMBL" id="KAK3782769.1"/>
    </source>
</evidence>
<sequence length="168" mass="19672">MMLNLPQTRTEGKVYFNRDWESHKNGSGKPDGDFWLGNEAVHILTYQPYELRIEIRSDGKDYFAHYKTFKVERESDKYRLRLGAVSGTLGDGSHGLSYSNNMFFSTFDRDHDESKSNCALNSKSGWWHKSCYFSKLNAPWISKQILESWYSGKKWMSATRTEMKMRPL</sequence>
<dbReference type="GO" id="GO:0005615">
    <property type="term" value="C:extracellular space"/>
    <property type="evidence" value="ECO:0007669"/>
    <property type="project" value="TreeGrafter"/>
</dbReference>
<dbReference type="Pfam" id="PF00147">
    <property type="entry name" value="Fibrinogen_C"/>
    <property type="match status" value="1"/>
</dbReference>